<dbReference type="Proteomes" id="UP000887159">
    <property type="component" value="Unassembled WGS sequence"/>
</dbReference>
<protein>
    <submittedName>
        <fullName evidence="1">Uncharacterized protein</fullName>
    </submittedName>
</protein>
<reference evidence="1" key="1">
    <citation type="submission" date="2020-08" db="EMBL/GenBank/DDBJ databases">
        <title>Multicomponent nature underlies the extraordinary mechanical properties of spider dragline silk.</title>
        <authorList>
            <person name="Kono N."/>
            <person name="Nakamura H."/>
            <person name="Mori M."/>
            <person name="Yoshida Y."/>
            <person name="Ohtoshi R."/>
            <person name="Malay A.D."/>
            <person name="Moran D.A.P."/>
            <person name="Tomita M."/>
            <person name="Numata K."/>
            <person name="Arakawa K."/>
        </authorList>
    </citation>
    <scope>NUCLEOTIDE SEQUENCE</scope>
</reference>
<evidence type="ECO:0000313" key="1">
    <source>
        <dbReference type="EMBL" id="GFY17634.1"/>
    </source>
</evidence>
<name>A0A8X6VQP2_TRICX</name>
<dbReference type="EMBL" id="BMAU01021346">
    <property type="protein sequence ID" value="GFY17634.1"/>
    <property type="molecule type" value="Genomic_DNA"/>
</dbReference>
<organism evidence="1 2">
    <name type="scientific">Trichonephila clavipes</name>
    <name type="common">Golden silk orbweaver</name>
    <name type="synonym">Nephila clavipes</name>
    <dbReference type="NCBI Taxonomy" id="2585209"/>
    <lineage>
        <taxon>Eukaryota</taxon>
        <taxon>Metazoa</taxon>
        <taxon>Ecdysozoa</taxon>
        <taxon>Arthropoda</taxon>
        <taxon>Chelicerata</taxon>
        <taxon>Arachnida</taxon>
        <taxon>Araneae</taxon>
        <taxon>Araneomorphae</taxon>
        <taxon>Entelegynae</taxon>
        <taxon>Araneoidea</taxon>
        <taxon>Nephilidae</taxon>
        <taxon>Trichonephila</taxon>
    </lineage>
</organism>
<comment type="caution">
    <text evidence="1">The sequence shown here is derived from an EMBL/GenBank/DDBJ whole genome shotgun (WGS) entry which is preliminary data.</text>
</comment>
<proteinExistence type="predicted"/>
<gene>
    <name evidence="1" type="ORF">TNCV_1073691</name>
</gene>
<evidence type="ECO:0000313" key="2">
    <source>
        <dbReference type="Proteomes" id="UP000887159"/>
    </source>
</evidence>
<accession>A0A8X6VQP2</accession>
<keyword evidence="2" id="KW-1185">Reference proteome</keyword>
<dbReference type="AlphaFoldDB" id="A0A8X6VQP2"/>
<sequence length="83" mass="9287">MENKIIGYQGFVIPDLSKEDMYHKDFGGGNSKCLESNPIDIESLELRPVCSSDISPIENSWSKLAQQLAQDTPLAATPDQFWQ</sequence>